<reference evidence="2" key="1">
    <citation type="journal article" date="2014" name="Int. J. Syst. Evol. Microbiol.">
        <title>Complete genome sequence of Corynebacterium casei LMG S-19264T (=DSM 44701T), isolated from a smear-ripened cheese.</title>
        <authorList>
            <consortium name="US DOE Joint Genome Institute (JGI-PGF)"/>
            <person name="Walter F."/>
            <person name="Albersmeier A."/>
            <person name="Kalinowski J."/>
            <person name="Ruckert C."/>
        </authorList>
    </citation>
    <scope>NUCLEOTIDE SEQUENCE</scope>
    <source>
        <strain evidence="2">CGMCC 1.15447</strain>
    </source>
</reference>
<protein>
    <submittedName>
        <fullName evidence="2">Uncharacterized protein</fullName>
    </submittedName>
</protein>
<reference evidence="2" key="2">
    <citation type="submission" date="2020-09" db="EMBL/GenBank/DDBJ databases">
        <authorList>
            <person name="Sun Q."/>
            <person name="Zhou Y."/>
        </authorList>
    </citation>
    <scope>NUCLEOTIDE SEQUENCE</scope>
    <source>
        <strain evidence="2">CGMCC 1.15447</strain>
    </source>
</reference>
<comment type="caution">
    <text evidence="2">The sequence shown here is derived from an EMBL/GenBank/DDBJ whole genome shotgun (WGS) entry which is preliminary data.</text>
</comment>
<dbReference type="RefSeq" id="WP_188760781.1">
    <property type="nucleotide sequence ID" value="NZ_BMJB01000005.1"/>
</dbReference>
<evidence type="ECO:0000313" key="2">
    <source>
        <dbReference type="EMBL" id="GGA80251.1"/>
    </source>
</evidence>
<sequence length="65" mass="7029">MPADDGDFIFGRVAEGFHPALRGLPGSADARDMVEGAVYIGFIAEIFVMLAWPFPQCGRALFTLP</sequence>
<evidence type="ECO:0000256" key="1">
    <source>
        <dbReference type="SAM" id="Phobius"/>
    </source>
</evidence>
<dbReference type="AlphaFoldDB" id="A0A916S1H4"/>
<gene>
    <name evidence="2" type="ORF">GCM10011507_34360</name>
</gene>
<keyword evidence="1" id="KW-0472">Membrane</keyword>
<evidence type="ECO:0000313" key="3">
    <source>
        <dbReference type="Proteomes" id="UP000648801"/>
    </source>
</evidence>
<organism evidence="2 3">
    <name type="scientific">Edaphobacter acidisoli</name>
    <dbReference type="NCBI Taxonomy" id="2040573"/>
    <lineage>
        <taxon>Bacteria</taxon>
        <taxon>Pseudomonadati</taxon>
        <taxon>Acidobacteriota</taxon>
        <taxon>Terriglobia</taxon>
        <taxon>Terriglobales</taxon>
        <taxon>Acidobacteriaceae</taxon>
        <taxon>Edaphobacter</taxon>
    </lineage>
</organism>
<dbReference type="EMBL" id="BMJB01000005">
    <property type="protein sequence ID" value="GGA80251.1"/>
    <property type="molecule type" value="Genomic_DNA"/>
</dbReference>
<keyword evidence="3" id="KW-1185">Reference proteome</keyword>
<feature type="transmembrane region" description="Helical" evidence="1">
    <location>
        <begin position="36"/>
        <end position="54"/>
    </location>
</feature>
<name>A0A916S1H4_9BACT</name>
<proteinExistence type="predicted"/>
<keyword evidence="1" id="KW-1133">Transmembrane helix</keyword>
<accession>A0A916S1H4</accession>
<keyword evidence="1" id="KW-0812">Transmembrane</keyword>
<dbReference type="Proteomes" id="UP000648801">
    <property type="component" value="Unassembled WGS sequence"/>
</dbReference>